<dbReference type="KEGG" id="gfl:GRFL_2688"/>
<keyword evidence="2" id="KW-1185">Reference proteome</keyword>
<reference evidence="1 2" key="1">
    <citation type="submission" date="2016-07" db="EMBL/GenBank/DDBJ databases">
        <title>Multi-omics approach to identify versatile polysaccharide utilization systems of a marine flavobacterium Gramella flava.</title>
        <authorList>
            <person name="Tang K."/>
        </authorList>
    </citation>
    <scope>NUCLEOTIDE SEQUENCE [LARGE SCALE GENOMIC DNA]</scope>
    <source>
        <strain evidence="1 2">JLT2011</strain>
    </source>
</reference>
<evidence type="ECO:0000313" key="2">
    <source>
        <dbReference type="Proteomes" id="UP000186230"/>
    </source>
</evidence>
<dbReference type="EMBL" id="CP016359">
    <property type="protein sequence ID" value="APU69412.1"/>
    <property type="molecule type" value="Genomic_DNA"/>
</dbReference>
<protein>
    <submittedName>
        <fullName evidence="1">Uncharacterized protein</fullName>
    </submittedName>
</protein>
<dbReference type="AlphaFoldDB" id="A0A1L7I8H5"/>
<dbReference type="STRING" id="1229726.GRFL_2688"/>
<accession>A0A1L7I8H5</accession>
<dbReference type="Proteomes" id="UP000186230">
    <property type="component" value="Chromosome"/>
</dbReference>
<sequence length="41" mass="4736">MITVKLNEKMMNSNELITTVIIKANNDMGRPIITARLRMFL</sequence>
<evidence type="ECO:0000313" key="1">
    <source>
        <dbReference type="EMBL" id="APU69412.1"/>
    </source>
</evidence>
<proteinExistence type="predicted"/>
<name>A0A1L7I8H5_9FLAO</name>
<organism evidence="1 2">
    <name type="scientific">Christiangramia flava JLT2011</name>
    <dbReference type="NCBI Taxonomy" id="1229726"/>
    <lineage>
        <taxon>Bacteria</taxon>
        <taxon>Pseudomonadati</taxon>
        <taxon>Bacteroidota</taxon>
        <taxon>Flavobacteriia</taxon>
        <taxon>Flavobacteriales</taxon>
        <taxon>Flavobacteriaceae</taxon>
        <taxon>Christiangramia</taxon>
    </lineage>
</organism>
<gene>
    <name evidence="1" type="ORF">GRFL_2688</name>
</gene>